<dbReference type="Proteomes" id="UP001186944">
    <property type="component" value="Unassembled WGS sequence"/>
</dbReference>
<keyword evidence="1" id="KW-0862">Zinc</keyword>
<evidence type="ECO:0000313" key="5">
    <source>
        <dbReference type="Proteomes" id="UP001186944"/>
    </source>
</evidence>
<sequence length="483" mass="54249">THPSVRIKGTESNFQPERCVDSTCTDPIFHMHCPLCIKSDIYHDPVILKAHFRVKHVDKGIDFAGLKILRCCDHCDIVGIIKGEKKFKGAHWHCYRCRNGFNRRDEAIKHYKTHFRNPQTTFQIQIAQQTPLPIHSALTQAVMSTSLSQGQSLLASPSGQVSLTSHKAADGTIGVSVAANETVHSSEAQGQHIMIIQEDPLDRGEETYTTQVITSEGVNLEEEKEHDISSSPSNGYEDLEQQASHQNSNNRFEELQQKYRELLVEKLTGEQNMKTEIQQLKQQVVSLEVEVDALQKREQQLLRQISVPLDKNIEKLLSQLESQHRDLLHQQLLEIKRSYTAKVNSEQLTNIQSESESENQSQIQDENNCGVELVNVENENTENGILTQIDQDLAKDIQNMDDTVGNKIQASDLGQNDNATIVNVKCGQDGSEPYVVCIEYADLPGTKPNAYKVTSSGLEMETESESDLTCSSMEPLTKRLKTS</sequence>
<dbReference type="AlphaFoldDB" id="A0AA88XZ37"/>
<dbReference type="EMBL" id="VSWD01000012">
    <property type="protein sequence ID" value="KAK3086014.1"/>
    <property type="molecule type" value="Genomic_DNA"/>
</dbReference>
<evidence type="ECO:0000259" key="3">
    <source>
        <dbReference type="PROSITE" id="PS50157"/>
    </source>
</evidence>
<proteinExistence type="predicted"/>
<dbReference type="PROSITE" id="PS00028">
    <property type="entry name" value="ZINC_FINGER_C2H2_1"/>
    <property type="match status" value="1"/>
</dbReference>
<keyword evidence="5" id="KW-1185">Reference proteome</keyword>
<reference evidence="4" key="1">
    <citation type="submission" date="2019-08" db="EMBL/GenBank/DDBJ databases">
        <title>The improved chromosome-level genome for the pearl oyster Pinctada fucata martensii using PacBio sequencing and Hi-C.</title>
        <authorList>
            <person name="Zheng Z."/>
        </authorList>
    </citation>
    <scope>NUCLEOTIDE SEQUENCE</scope>
    <source>
        <strain evidence="4">ZZ-2019</strain>
        <tissue evidence="4">Adductor muscle</tissue>
    </source>
</reference>
<evidence type="ECO:0000256" key="2">
    <source>
        <dbReference type="SAM" id="MobiDB-lite"/>
    </source>
</evidence>
<feature type="region of interest" description="Disordered" evidence="2">
    <location>
        <begin position="214"/>
        <end position="248"/>
    </location>
</feature>
<name>A0AA88XZ37_PINIB</name>
<feature type="non-terminal residue" evidence="4">
    <location>
        <position position="1"/>
    </location>
</feature>
<keyword evidence="1" id="KW-0863">Zinc-finger</keyword>
<dbReference type="GO" id="GO:0008270">
    <property type="term" value="F:zinc ion binding"/>
    <property type="evidence" value="ECO:0007669"/>
    <property type="project" value="UniProtKB-KW"/>
</dbReference>
<comment type="caution">
    <text evidence="4">The sequence shown here is derived from an EMBL/GenBank/DDBJ whole genome shotgun (WGS) entry which is preliminary data.</text>
</comment>
<feature type="region of interest" description="Disordered" evidence="2">
    <location>
        <begin position="457"/>
        <end position="483"/>
    </location>
</feature>
<protein>
    <recommendedName>
        <fullName evidence="3">C2H2-type domain-containing protein</fullName>
    </recommendedName>
</protein>
<gene>
    <name evidence="4" type="ORF">FSP39_012162</name>
</gene>
<feature type="domain" description="C2H2-type" evidence="3">
    <location>
        <begin position="92"/>
        <end position="119"/>
    </location>
</feature>
<dbReference type="InterPro" id="IPR013087">
    <property type="entry name" value="Znf_C2H2_type"/>
</dbReference>
<dbReference type="PROSITE" id="PS50157">
    <property type="entry name" value="ZINC_FINGER_C2H2_2"/>
    <property type="match status" value="1"/>
</dbReference>
<accession>A0AA88XZ37</accession>
<organism evidence="4 5">
    <name type="scientific">Pinctada imbricata</name>
    <name type="common">Atlantic pearl-oyster</name>
    <name type="synonym">Pinctada martensii</name>
    <dbReference type="NCBI Taxonomy" id="66713"/>
    <lineage>
        <taxon>Eukaryota</taxon>
        <taxon>Metazoa</taxon>
        <taxon>Spiralia</taxon>
        <taxon>Lophotrochozoa</taxon>
        <taxon>Mollusca</taxon>
        <taxon>Bivalvia</taxon>
        <taxon>Autobranchia</taxon>
        <taxon>Pteriomorphia</taxon>
        <taxon>Pterioida</taxon>
        <taxon>Pterioidea</taxon>
        <taxon>Pteriidae</taxon>
        <taxon>Pinctada</taxon>
    </lineage>
</organism>
<evidence type="ECO:0000313" key="4">
    <source>
        <dbReference type="EMBL" id="KAK3086014.1"/>
    </source>
</evidence>
<evidence type="ECO:0000256" key="1">
    <source>
        <dbReference type="PROSITE-ProRule" id="PRU00042"/>
    </source>
</evidence>
<keyword evidence="1" id="KW-0479">Metal-binding</keyword>